<gene>
    <name evidence="1" type="ORF">S01H1_48383</name>
</gene>
<dbReference type="AlphaFoldDB" id="X0WTB8"/>
<name>X0WTB8_9ZZZZ</name>
<evidence type="ECO:0000313" key="1">
    <source>
        <dbReference type="EMBL" id="GAG27758.1"/>
    </source>
</evidence>
<accession>X0WTB8</accession>
<reference evidence="1" key="1">
    <citation type="journal article" date="2014" name="Front. Microbiol.">
        <title>High frequency of phylogenetically diverse reductive dehalogenase-homologous genes in deep subseafloor sedimentary metagenomes.</title>
        <authorList>
            <person name="Kawai M."/>
            <person name="Futagami T."/>
            <person name="Toyoda A."/>
            <person name="Takaki Y."/>
            <person name="Nishi S."/>
            <person name="Hori S."/>
            <person name="Arai W."/>
            <person name="Tsubouchi T."/>
            <person name="Morono Y."/>
            <person name="Uchiyama I."/>
            <person name="Ito T."/>
            <person name="Fujiyama A."/>
            <person name="Inagaki F."/>
            <person name="Takami H."/>
        </authorList>
    </citation>
    <scope>NUCLEOTIDE SEQUENCE</scope>
    <source>
        <strain evidence="1">Expedition CK06-06</strain>
    </source>
</reference>
<organism evidence="1">
    <name type="scientific">marine sediment metagenome</name>
    <dbReference type="NCBI Taxonomy" id="412755"/>
    <lineage>
        <taxon>unclassified sequences</taxon>
        <taxon>metagenomes</taxon>
        <taxon>ecological metagenomes</taxon>
    </lineage>
</organism>
<feature type="non-terminal residue" evidence="1">
    <location>
        <position position="1"/>
    </location>
</feature>
<dbReference type="EMBL" id="BARS01031070">
    <property type="protein sequence ID" value="GAG27758.1"/>
    <property type="molecule type" value="Genomic_DNA"/>
</dbReference>
<protein>
    <submittedName>
        <fullName evidence="1">Uncharacterized protein</fullName>
    </submittedName>
</protein>
<comment type="caution">
    <text evidence="1">The sequence shown here is derived from an EMBL/GenBank/DDBJ whole genome shotgun (WGS) entry which is preliminary data.</text>
</comment>
<sequence length="41" mass="4693">HFSLASRGFQQAWKFYQAFSQGREIHEILASPVGYQPVIPT</sequence>
<proteinExistence type="predicted"/>